<feature type="domain" description="Fe2OG dioxygenase" evidence="3">
    <location>
        <begin position="116"/>
        <end position="221"/>
    </location>
</feature>
<name>A0ABR3YFE7_9EURO</name>
<comment type="similarity">
    <text evidence="1 2">Belongs to the iron/ascorbate-dependent oxidoreductase family.</text>
</comment>
<evidence type="ECO:0000313" key="5">
    <source>
        <dbReference type="Proteomes" id="UP001583193"/>
    </source>
</evidence>
<sequence>MDKVFSQPESFKKTTPKIDHVHGGYETFQRYSLDVARGKPDLNEGFCIAPEFVDDREKDTRDPWPMETEDNGLVGFKETAREYYRKADELGRFIGGLIAEGLGLPSGYFEEYFEKQMSHCRLIHYYGQESRKEQEDDIGAGLHTDWGLITILYQDSVGGLEVLDKETGNFITVPPTDGAYVINCGDLLSRFTNGVYTSAQHRVKAPPPGVHRYSIPYFCDGNPSYLVDVLPLGAEWKEWVEGRRGKAPEVEKHYQPIKAGVYFEGKWKESTLPSSETHASSIAV</sequence>
<protein>
    <recommendedName>
        <fullName evidence="3">Fe2OG dioxygenase domain-containing protein</fullName>
    </recommendedName>
</protein>
<dbReference type="InterPro" id="IPR005123">
    <property type="entry name" value="Oxoglu/Fe-dep_dioxygenase_dom"/>
</dbReference>
<dbReference type="Pfam" id="PF03171">
    <property type="entry name" value="2OG-FeII_Oxy"/>
    <property type="match status" value="1"/>
</dbReference>
<dbReference type="Gene3D" id="2.60.120.330">
    <property type="entry name" value="B-lactam Antibiotic, Isopenicillin N Synthase, Chain"/>
    <property type="match status" value="1"/>
</dbReference>
<dbReference type="PANTHER" id="PTHR47990">
    <property type="entry name" value="2-OXOGLUTARATE (2OG) AND FE(II)-DEPENDENT OXYGENASE SUPERFAMILY PROTEIN-RELATED"/>
    <property type="match status" value="1"/>
</dbReference>
<dbReference type="InterPro" id="IPR027443">
    <property type="entry name" value="IPNS-like_sf"/>
</dbReference>
<dbReference type="PROSITE" id="PS51471">
    <property type="entry name" value="FE2OG_OXY"/>
    <property type="match status" value="1"/>
</dbReference>
<reference evidence="4 5" key="1">
    <citation type="journal article" date="2024" name="IMA Fungus">
        <title>IMA Genome - F19 : A genome assembly and annotation guide to empower mycologists, including annotated draft genome sequences of Ceratocystis pirilliformis, Diaporthe australafricana, Fusarium ophioides, Paecilomyces lecythidis, and Sporothrix stenoceras.</title>
        <authorList>
            <person name="Aylward J."/>
            <person name="Wilson A.M."/>
            <person name="Visagie C.M."/>
            <person name="Spraker J."/>
            <person name="Barnes I."/>
            <person name="Buitendag C."/>
            <person name="Ceriani C."/>
            <person name="Del Mar Angel L."/>
            <person name="du Plessis D."/>
            <person name="Fuchs T."/>
            <person name="Gasser K."/>
            <person name="Kramer D."/>
            <person name="Li W."/>
            <person name="Munsamy K."/>
            <person name="Piso A."/>
            <person name="Price J.L."/>
            <person name="Sonnekus B."/>
            <person name="Thomas C."/>
            <person name="van der Nest A."/>
            <person name="van Dijk A."/>
            <person name="van Heerden A."/>
            <person name="van Vuuren N."/>
            <person name="Yilmaz N."/>
            <person name="Duong T.A."/>
            <person name="van der Merwe N.A."/>
            <person name="Wingfield M.J."/>
            <person name="Wingfield B.D."/>
        </authorList>
    </citation>
    <scope>NUCLEOTIDE SEQUENCE [LARGE SCALE GENOMIC DNA]</scope>
    <source>
        <strain evidence="4 5">CMW 18167</strain>
    </source>
</reference>
<keyword evidence="2" id="KW-0479">Metal-binding</keyword>
<evidence type="ECO:0000313" key="4">
    <source>
        <dbReference type="EMBL" id="KAL1886760.1"/>
    </source>
</evidence>
<dbReference type="InterPro" id="IPR044861">
    <property type="entry name" value="IPNS-like_FE2OG_OXY"/>
</dbReference>
<dbReference type="Proteomes" id="UP001583193">
    <property type="component" value="Unassembled WGS sequence"/>
</dbReference>
<evidence type="ECO:0000259" key="3">
    <source>
        <dbReference type="PROSITE" id="PS51471"/>
    </source>
</evidence>
<dbReference type="SUPFAM" id="SSF51197">
    <property type="entry name" value="Clavaminate synthase-like"/>
    <property type="match status" value="1"/>
</dbReference>
<keyword evidence="2" id="KW-0560">Oxidoreductase</keyword>
<keyword evidence="2" id="KW-0408">Iron</keyword>
<comment type="caution">
    <text evidence="4">The sequence shown here is derived from an EMBL/GenBank/DDBJ whole genome shotgun (WGS) entry which is preliminary data.</text>
</comment>
<accession>A0ABR3YFE7</accession>
<evidence type="ECO:0000256" key="2">
    <source>
        <dbReference type="RuleBase" id="RU003682"/>
    </source>
</evidence>
<organism evidence="4 5">
    <name type="scientific">Paecilomyces lecythidis</name>
    <dbReference type="NCBI Taxonomy" id="3004212"/>
    <lineage>
        <taxon>Eukaryota</taxon>
        <taxon>Fungi</taxon>
        <taxon>Dikarya</taxon>
        <taxon>Ascomycota</taxon>
        <taxon>Pezizomycotina</taxon>
        <taxon>Eurotiomycetes</taxon>
        <taxon>Eurotiomycetidae</taxon>
        <taxon>Eurotiales</taxon>
        <taxon>Thermoascaceae</taxon>
        <taxon>Paecilomyces</taxon>
    </lineage>
</organism>
<dbReference type="InterPro" id="IPR050231">
    <property type="entry name" value="Iron_ascorbate_oxido_reductase"/>
</dbReference>
<proteinExistence type="inferred from homology"/>
<gene>
    <name evidence="4" type="ORF">Plec18167_000695</name>
</gene>
<keyword evidence="5" id="KW-1185">Reference proteome</keyword>
<dbReference type="EMBL" id="JAVDPF010000001">
    <property type="protein sequence ID" value="KAL1886760.1"/>
    <property type="molecule type" value="Genomic_DNA"/>
</dbReference>
<evidence type="ECO:0000256" key="1">
    <source>
        <dbReference type="ARBA" id="ARBA00008056"/>
    </source>
</evidence>